<name>A0A7R7VRG2_ASPCH</name>
<dbReference type="Proteomes" id="UP000637239">
    <property type="component" value="Chromosome 5"/>
</dbReference>
<gene>
    <name evidence="2" type="ORF">ACHE_50671S</name>
</gene>
<evidence type="ECO:0000313" key="3">
    <source>
        <dbReference type="Proteomes" id="UP000637239"/>
    </source>
</evidence>
<proteinExistence type="predicted"/>
<dbReference type="KEGG" id="ache:ACHE_50671S"/>
<accession>A0A7R7VRG2</accession>
<reference evidence="2" key="2">
    <citation type="submission" date="2021-02" db="EMBL/GenBank/DDBJ databases">
        <title>Aspergillus chevalieri M1 genome sequence.</title>
        <authorList>
            <person name="Kadooka C."/>
            <person name="Mori K."/>
            <person name="Futagami T."/>
        </authorList>
    </citation>
    <scope>NUCLEOTIDE SEQUENCE</scope>
    <source>
        <strain evidence="2">M1</strain>
    </source>
</reference>
<dbReference type="RefSeq" id="XP_043137995.1">
    <property type="nucleotide sequence ID" value="XM_043280414.1"/>
</dbReference>
<feature type="compositionally biased region" description="Polar residues" evidence="1">
    <location>
        <begin position="12"/>
        <end position="29"/>
    </location>
</feature>
<evidence type="ECO:0000256" key="1">
    <source>
        <dbReference type="SAM" id="MobiDB-lite"/>
    </source>
</evidence>
<dbReference type="AlphaFoldDB" id="A0A7R7VRG2"/>
<protein>
    <submittedName>
        <fullName evidence="2">Uncharacterized protein</fullName>
    </submittedName>
</protein>
<dbReference type="EMBL" id="AP024420">
    <property type="protein sequence ID" value="BCR89473.1"/>
    <property type="molecule type" value="Genomic_DNA"/>
</dbReference>
<keyword evidence="3" id="KW-1185">Reference proteome</keyword>
<evidence type="ECO:0000313" key="2">
    <source>
        <dbReference type="EMBL" id="BCR89473.1"/>
    </source>
</evidence>
<organism evidence="2 3">
    <name type="scientific">Aspergillus chevalieri</name>
    <name type="common">Eurotium chevalieri</name>
    <dbReference type="NCBI Taxonomy" id="182096"/>
    <lineage>
        <taxon>Eukaryota</taxon>
        <taxon>Fungi</taxon>
        <taxon>Dikarya</taxon>
        <taxon>Ascomycota</taxon>
        <taxon>Pezizomycotina</taxon>
        <taxon>Eurotiomycetes</taxon>
        <taxon>Eurotiomycetidae</taxon>
        <taxon>Eurotiales</taxon>
        <taxon>Aspergillaceae</taxon>
        <taxon>Aspergillus</taxon>
        <taxon>Aspergillus subgen. Aspergillus</taxon>
    </lineage>
</organism>
<sequence>MAQRAVGRLFRGQSSGSLRPSVGSFTQRRNYSRDAIPTFPPTSSPELDQSLNRFREELFVPFGLNEQQRRLMFRQKYADILDEEPVTVNIGANDEPFLLRPMDPMMRPANKEAIDTIALMKTPKDFQNLVPFLTGLRMSHRHIKYGRWEWVIRRANQADALGVILECAKQADKTGLYLKRATIVQRLFFELHRKAQRGEFQDPALSKALRLATQAVTLMESPEHTQMDPEEDPKRKPSVVGVLLELHAARALSLLEGKDADGSVRTYALRLLGTWANGNFKNPAKTWPEVDMRLQEIIPIYNGLKLALQVPEIAVDKSLNNELKGRMNELNMTIARSKQMAPENVKQRLEQQPTTGYEQAVLLHQDRT</sequence>
<reference evidence="2" key="1">
    <citation type="submission" date="2021-01" db="EMBL/GenBank/DDBJ databases">
        <authorList>
            <consortium name="Aspergillus chevalieri M1 genome sequencing consortium"/>
            <person name="Kazuki M."/>
            <person name="Futagami T."/>
        </authorList>
    </citation>
    <scope>NUCLEOTIDE SEQUENCE</scope>
    <source>
        <strain evidence="2">M1</strain>
    </source>
</reference>
<dbReference type="GeneID" id="66983831"/>
<feature type="region of interest" description="Disordered" evidence="1">
    <location>
        <begin position="1"/>
        <end position="47"/>
    </location>
</feature>